<evidence type="ECO:0000313" key="2">
    <source>
        <dbReference type="Proteomes" id="UP000216188"/>
    </source>
</evidence>
<protein>
    <recommendedName>
        <fullName evidence="3">HTH merR-type domain-containing protein</fullName>
    </recommendedName>
</protein>
<reference evidence="1 2" key="1">
    <citation type="submission" date="2017-07" db="EMBL/GenBank/DDBJ databases">
        <title>Phylogenetic study on the rhizospheric bacterium Ochrobactrum sp. A44.</title>
        <authorList>
            <person name="Krzyzanowska D.M."/>
            <person name="Ossowicki A."/>
            <person name="Rajewska M."/>
            <person name="Maciag T."/>
            <person name="Kaczynski Z."/>
            <person name="Czerwicka M."/>
            <person name="Jafra S."/>
        </authorList>
    </citation>
    <scope>NUCLEOTIDE SEQUENCE [LARGE SCALE GENOMIC DNA]</scope>
    <source>
        <strain evidence="1 2">CCUG 30717</strain>
    </source>
</reference>
<name>A0A256G666_9HYPH</name>
<evidence type="ECO:0000313" key="1">
    <source>
        <dbReference type="EMBL" id="OYR22625.1"/>
    </source>
</evidence>
<dbReference type="RefSeq" id="WP_094544449.1">
    <property type="nucleotide sequence ID" value="NZ_JBHEEM010000004.1"/>
</dbReference>
<accession>A0A256G666</accession>
<dbReference type="AlphaFoldDB" id="A0A256G666"/>
<comment type="caution">
    <text evidence="1">The sequence shown here is derived from an EMBL/GenBank/DDBJ whole genome shotgun (WGS) entry which is preliminary data.</text>
</comment>
<proteinExistence type="predicted"/>
<sequence length="151" mass="16373">MRYTQGQVRDLLDLSVDGFRTWRELIPALVAHKGHGPTFTPGDVVALAIIGELVKDYGVRVGLMTDRFDRLFAACRGQSWVSLETCIVMFSRDGIRVADACAPQVSSADAATAIIIPCAPIVARLRTALVTSEVEQQQGFLQFPPTAVGAR</sequence>
<organism evidence="1 2">
    <name type="scientific">Brucella pseudogrignonensis</name>
    <dbReference type="NCBI Taxonomy" id="419475"/>
    <lineage>
        <taxon>Bacteria</taxon>
        <taxon>Pseudomonadati</taxon>
        <taxon>Pseudomonadota</taxon>
        <taxon>Alphaproteobacteria</taxon>
        <taxon>Hyphomicrobiales</taxon>
        <taxon>Brucellaceae</taxon>
        <taxon>Brucella/Ochrobactrum group</taxon>
        <taxon>Brucella</taxon>
    </lineage>
</organism>
<keyword evidence="2" id="KW-1185">Reference proteome</keyword>
<gene>
    <name evidence="1" type="ORF">CEV34_4457</name>
</gene>
<evidence type="ECO:0008006" key="3">
    <source>
        <dbReference type="Google" id="ProtNLM"/>
    </source>
</evidence>
<dbReference type="Proteomes" id="UP000216188">
    <property type="component" value="Unassembled WGS sequence"/>
</dbReference>
<dbReference type="EMBL" id="NNRM01000044">
    <property type="protein sequence ID" value="OYR22625.1"/>
    <property type="molecule type" value="Genomic_DNA"/>
</dbReference>